<keyword evidence="3" id="KW-1185">Reference proteome</keyword>
<keyword evidence="1" id="KW-0812">Transmembrane</keyword>
<evidence type="ECO:0000313" key="3">
    <source>
        <dbReference type="Proteomes" id="UP001157160"/>
    </source>
</evidence>
<evidence type="ECO:0000256" key="1">
    <source>
        <dbReference type="SAM" id="Phobius"/>
    </source>
</evidence>
<dbReference type="Proteomes" id="UP001157160">
    <property type="component" value="Unassembled WGS sequence"/>
</dbReference>
<dbReference type="EMBL" id="BSUL01000001">
    <property type="protein sequence ID" value="GMA28298.1"/>
    <property type="molecule type" value="Genomic_DNA"/>
</dbReference>
<dbReference type="RefSeq" id="WP_284231661.1">
    <property type="nucleotide sequence ID" value="NZ_BSUL01000001.1"/>
</dbReference>
<name>A0AA37UGA9_9MICO</name>
<keyword evidence="1" id="KW-0472">Membrane</keyword>
<organism evidence="2 3">
    <name type="scientific">Arenivirga flava</name>
    <dbReference type="NCBI Taxonomy" id="1930060"/>
    <lineage>
        <taxon>Bacteria</taxon>
        <taxon>Bacillati</taxon>
        <taxon>Actinomycetota</taxon>
        <taxon>Actinomycetes</taxon>
        <taxon>Micrococcales</taxon>
        <taxon>Microbacteriaceae</taxon>
        <taxon>Arenivirga</taxon>
    </lineage>
</organism>
<gene>
    <name evidence="2" type="ORF">GCM10025874_15510</name>
</gene>
<proteinExistence type="predicted"/>
<dbReference type="AlphaFoldDB" id="A0AA37UGA9"/>
<reference evidence="2 3" key="1">
    <citation type="journal article" date="2014" name="Int. J. Syst. Evol. Microbiol.">
        <title>Complete genome sequence of Corynebacterium casei LMG S-19264T (=DSM 44701T), isolated from a smear-ripened cheese.</title>
        <authorList>
            <consortium name="US DOE Joint Genome Institute (JGI-PGF)"/>
            <person name="Walter F."/>
            <person name="Albersmeier A."/>
            <person name="Kalinowski J."/>
            <person name="Ruckert C."/>
        </authorList>
    </citation>
    <scope>NUCLEOTIDE SEQUENCE [LARGE SCALE GENOMIC DNA]</scope>
    <source>
        <strain evidence="2 3">NBRC 112289</strain>
    </source>
</reference>
<sequence length="121" mass="12821">MNDELPPELREAVSEEDRRPFGARRKRLVRLVVYVALAALVVPVAGGTVLQAERNAQRACAIIGSISAPQAEGTRAAFELFGRGGPGWQCYSAGSYGGDHLAPLGLIPGLPTDLPEPRTNA</sequence>
<comment type="caution">
    <text evidence="2">The sequence shown here is derived from an EMBL/GenBank/DDBJ whole genome shotgun (WGS) entry which is preliminary data.</text>
</comment>
<feature type="transmembrane region" description="Helical" evidence="1">
    <location>
        <begin position="28"/>
        <end position="50"/>
    </location>
</feature>
<evidence type="ECO:0000313" key="2">
    <source>
        <dbReference type="EMBL" id="GMA28298.1"/>
    </source>
</evidence>
<protein>
    <submittedName>
        <fullName evidence="2">Uncharacterized protein</fullName>
    </submittedName>
</protein>
<keyword evidence="1" id="KW-1133">Transmembrane helix</keyword>
<accession>A0AA37UGA9</accession>